<sequence>MPLQQIEPRRLYRQIADQLRRLIENGEFPVGSRLPPERDLAVQLGVSRPSVREALIALEVEGLVEVRMGSGIYACPPERARAASVMAPPPLDVIRARQTIEGEMAANAARHATPALLAALAEAIAMMEAEAGAGQIPVRGDRLFHLRITEVSGNAVLQRLVAELFDERHNPLFARFGSHFENETSWHAAIAEHRAVVAAIASGSPEAAREAMCRHLEASHGRFYAAWPASAAMPGTADAGAAPPAAPAIARRKPRKLAEES</sequence>
<dbReference type="Gene3D" id="1.10.10.10">
    <property type="entry name" value="Winged helix-like DNA-binding domain superfamily/Winged helix DNA-binding domain"/>
    <property type="match status" value="1"/>
</dbReference>
<dbReference type="InterPro" id="IPR036390">
    <property type="entry name" value="WH_DNA-bd_sf"/>
</dbReference>
<dbReference type="EMBL" id="JARJLM010000090">
    <property type="protein sequence ID" value="MDF3832358.1"/>
    <property type="molecule type" value="Genomic_DNA"/>
</dbReference>
<organism evidence="6 7">
    <name type="scientific">Cupriavidus basilensis</name>
    <dbReference type="NCBI Taxonomy" id="68895"/>
    <lineage>
        <taxon>Bacteria</taxon>
        <taxon>Pseudomonadati</taxon>
        <taxon>Pseudomonadota</taxon>
        <taxon>Betaproteobacteria</taxon>
        <taxon>Burkholderiales</taxon>
        <taxon>Burkholderiaceae</taxon>
        <taxon>Cupriavidus</taxon>
    </lineage>
</organism>
<name>A0ABT6AIB6_9BURK</name>
<evidence type="ECO:0000256" key="3">
    <source>
        <dbReference type="ARBA" id="ARBA00023163"/>
    </source>
</evidence>
<dbReference type="PROSITE" id="PS50949">
    <property type="entry name" value="HTH_GNTR"/>
    <property type="match status" value="1"/>
</dbReference>
<dbReference type="SMART" id="SM00345">
    <property type="entry name" value="HTH_GNTR"/>
    <property type="match status" value="1"/>
</dbReference>
<keyword evidence="7" id="KW-1185">Reference proteome</keyword>
<feature type="region of interest" description="Disordered" evidence="4">
    <location>
        <begin position="235"/>
        <end position="261"/>
    </location>
</feature>
<feature type="compositionally biased region" description="Low complexity" evidence="4">
    <location>
        <begin position="235"/>
        <end position="249"/>
    </location>
</feature>
<evidence type="ECO:0000313" key="7">
    <source>
        <dbReference type="Proteomes" id="UP001216674"/>
    </source>
</evidence>
<dbReference type="InterPro" id="IPR011711">
    <property type="entry name" value="GntR_C"/>
</dbReference>
<proteinExistence type="predicted"/>
<dbReference type="Gene3D" id="1.20.120.530">
    <property type="entry name" value="GntR ligand-binding domain-like"/>
    <property type="match status" value="1"/>
</dbReference>
<dbReference type="PANTHER" id="PTHR43537:SF5">
    <property type="entry name" value="UXU OPERON TRANSCRIPTIONAL REGULATOR"/>
    <property type="match status" value="1"/>
</dbReference>
<dbReference type="Proteomes" id="UP001216674">
    <property type="component" value="Unassembled WGS sequence"/>
</dbReference>
<reference evidence="6 7" key="1">
    <citation type="submission" date="2023-03" db="EMBL/GenBank/DDBJ databases">
        <title>Draft assemblies of triclosan tolerant bacteria isolated from returned activated sludge.</title>
        <authorList>
            <person name="Van Hamelsveld S."/>
        </authorList>
    </citation>
    <scope>NUCLEOTIDE SEQUENCE [LARGE SCALE GENOMIC DNA]</scope>
    <source>
        <strain evidence="6 7">GW210010_S58</strain>
    </source>
</reference>
<dbReference type="Pfam" id="PF00392">
    <property type="entry name" value="GntR"/>
    <property type="match status" value="1"/>
</dbReference>
<evidence type="ECO:0000313" key="6">
    <source>
        <dbReference type="EMBL" id="MDF3832358.1"/>
    </source>
</evidence>
<dbReference type="SUPFAM" id="SSF48008">
    <property type="entry name" value="GntR ligand-binding domain-like"/>
    <property type="match status" value="1"/>
</dbReference>
<comment type="caution">
    <text evidence="6">The sequence shown here is derived from an EMBL/GenBank/DDBJ whole genome shotgun (WGS) entry which is preliminary data.</text>
</comment>
<dbReference type="SUPFAM" id="SSF46785">
    <property type="entry name" value="Winged helix' DNA-binding domain"/>
    <property type="match status" value="1"/>
</dbReference>
<keyword evidence="1" id="KW-0805">Transcription regulation</keyword>
<dbReference type="SMART" id="SM00895">
    <property type="entry name" value="FCD"/>
    <property type="match status" value="1"/>
</dbReference>
<keyword evidence="2" id="KW-0238">DNA-binding</keyword>
<feature type="domain" description="HTH gntR-type" evidence="5">
    <location>
        <begin position="9"/>
        <end position="77"/>
    </location>
</feature>
<keyword evidence="3" id="KW-0804">Transcription</keyword>
<dbReference type="PRINTS" id="PR00035">
    <property type="entry name" value="HTHGNTR"/>
</dbReference>
<gene>
    <name evidence="6" type="ORF">P3W85_05280</name>
</gene>
<evidence type="ECO:0000256" key="4">
    <source>
        <dbReference type="SAM" id="MobiDB-lite"/>
    </source>
</evidence>
<protein>
    <submittedName>
        <fullName evidence="6">FadR/GntR family transcriptional regulator</fullName>
    </submittedName>
</protein>
<dbReference type="Pfam" id="PF07729">
    <property type="entry name" value="FCD"/>
    <property type="match status" value="1"/>
</dbReference>
<evidence type="ECO:0000256" key="2">
    <source>
        <dbReference type="ARBA" id="ARBA00023125"/>
    </source>
</evidence>
<accession>A0ABT6AIB6</accession>
<evidence type="ECO:0000256" key="1">
    <source>
        <dbReference type="ARBA" id="ARBA00023015"/>
    </source>
</evidence>
<dbReference type="InterPro" id="IPR000524">
    <property type="entry name" value="Tscrpt_reg_HTH_GntR"/>
</dbReference>
<dbReference type="InterPro" id="IPR036388">
    <property type="entry name" value="WH-like_DNA-bd_sf"/>
</dbReference>
<dbReference type="CDD" id="cd07377">
    <property type="entry name" value="WHTH_GntR"/>
    <property type="match status" value="1"/>
</dbReference>
<dbReference type="PANTHER" id="PTHR43537">
    <property type="entry name" value="TRANSCRIPTIONAL REGULATOR, GNTR FAMILY"/>
    <property type="match status" value="1"/>
</dbReference>
<evidence type="ECO:0000259" key="5">
    <source>
        <dbReference type="PROSITE" id="PS50949"/>
    </source>
</evidence>
<dbReference type="InterPro" id="IPR008920">
    <property type="entry name" value="TF_FadR/GntR_C"/>
</dbReference>